<reference evidence="2" key="1">
    <citation type="submission" date="2016-05" db="EMBL/GenBank/DDBJ databases">
        <title>Draft genome of Corynebacterium afermentans subsp. afermentans LCDC 88199T.</title>
        <authorList>
            <person name="Bernier A.-M."/>
            <person name="Bernard K."/>
        </authorList>
    </citation>
    <scope>NUCLEOTIDE SEQUENCE [LARGE SCALE GENOMIC DNA]</scope>
    <source>
        <strain evidence="2">NML01-0328</strain>
    </source>
</reference>
<dbReference type="RefSeq" id="WP_064104365.1">
    <property type="nucleotide sequence ID" value="NZ_LXSF01000004.1"/>
</dbReference>
<dbReference type="EMBL" id="LXSF01000004">
    <property type="protein sequence ID" value="OAM16879.1"/>
    <property type="molecule type" value="Genomic_DNA"/>
</dbReference>
<gene>
    <name evidence="1" type="ORF">A7P85_05400</name>
</gene>
<name>A0A1A9RF40_EIKCO</name>
<protein>
    <submittedName>
        <fullName evidence="1">Uncharacterized protein</fullName>
    </submittedName>
</protein>
<evidence type="ECO:0000313" key="2">
    <source>
        <dbReference type="Proteomes" id="UP000078003"/>
    </source>
</evidence>
<proteinExistence type="predicted"/>
<comment type="caution">
    <text evidence="1">The sequence shown here is derived from an EMBL/GenBank/DDBJ whole genome shotgun (WGS) entry which is preliminary data.</text>
</comment>
<accession>A0A1A9RF40</accession>
<dbReference type="Proteomes" id="UP000078003">
    <property type="component" value="Unassembled WGS sequence"/>
</dbReference>
<organism evidence="1 2">
    <name type="scientific">Eikenella corrodens</name>
    <dbReference type="NCBI Taxonomy" id="539"/>
    <lineage>
        <taxon>Bacteria</taxon>
        <taxon>Pseudomonadati</taxon>
        <taxon>Pseudomonadota</taxon>
        <taxon>Betaproteobacteria</taxon>
        <taxon>Neisseriales</taxon>
        <taxon>Neisseriaceae</taxon>
        <taxon>Eikenella</taxon>
    </lineage>
</organism>
<sequence length="206" mass="23083">MSKNKGKHQGKHQGKLDTLCQLPPDIPAIKAYLKELNAQAQHVAANSNDYPKQTISADVWRDGYQIVNTARALAEWLEQQRLYELLPQAIECWGTAAFAVVSHYRAEIGPFMHAAMRLQKRRGNSQAVQEMCRAILGDFTLLLEGAEDLLADGCTDPADYQEYSELAAISYLDLAACLLAEHGDSEAQAIRQRLKRLPQYWATLKL</sequence>
<dbReference type="AlphaFoldDB" id="A0A1A9RF40"/>
<evidence type="ECO:0000313" key="1">
    <source>
        <dbReference type="EMBL" id="OAM16879.1"/>
    </source>
</evidence>